<evidence type="ECO:0000256" key="3">
    <source>
        <dbReference type="ARBA" id="ARBA00004729"/>
    </source>
</evidence>
<dbReference type="Gene3D" id="3.20.19.10">
    <property type="entry name" value="Aconitase, domain 4"/>
    <property type="match status" value="1"/>
</dbReference>
<dbReference type="InterPro" id="IPR050075">
    <property type="entry name" value="LeuD"/>
</dbReference>
<dbReference type="PANTHER" id="PTHR43345:SF5">
    <property type="entry name" value="3-ISOPROPYLMALATE DEHYDRATASE SMALL SUBUNIT"/>
    <property type="match status" value="1"/>
</dbReference>
<keyword evidence="7 10" id="KW-0028">Amino-acid biosynthesis</keyword>
<comment type="catalytic activity">
    <reaction evidence="1 10">
        <text>(2R,3S)-3-isopropylmalate = (2S)-2-isopropylmalate</text>
        <dbReference type="Rhea" id="RHEA:32287"/>
        <dbReference type="ChEBI" id="CHEBI:1178"/>
        <dbReference type="ChEBI" id="CHEBI:35121"/>
        <dbReference type="EC" id="4.2.1.33"/>
    </reaction>
</comment>
<reference evidence="12 13" key="1">
    <citation type="submission" date="2020-04" db="EMBL/GenBank/DDBJ databases">
        <title>Salinimonas sp. HHU 13199.</title>
        <authorList>
            <person name="Cui X."/>
            <person name="Zhang D."/>
        </authorList>
    </citation>
    <scope>NUCLEOTIDE SEQUENCE [LARGE SCALE GENOMIC DNA]</scope>
    <source>
        <strain evidence="12 13">HHU 13199</strain>
    </source>
</reference>
<evidence type="ECO:0000256" key="8">
    <source>
        <dbReference type="ARBA" id="ARBA00023239"/>
    </source>
</evidence>
<evidence type="ECO:0000256" key="6">
    <source>
        <dbReference type="ARBA" id="ARBA00022430"/>
    </source>
</evidence>
<dbReference type="HAMAP" id="MF_01031">
    <property type="entry name" value="LeuD_type1"/>
    <property type="match status" value="1"/>
</dbReference>
<dbReference type="NCBIfam" id="TIGR00171">
    <property type="entry name" value="leuD"/>
    <property type="match status" value="1"/>
</dbReference>
<feature type="domain" description="Aconitase A/isopropylmalate dehydratase small subunit swivel" evidence="11">
    <location>
        <begin position="5"/>
        <end position="128"/>
    </location>
</feature>
<dbReference type="EC" id="4.2.1.33" evidence="10"/>
<dbReference type="RefSeq" id="WP_191023493.1">
    <property type="nucleotide sequence ID" value="NZ_JABBXD010000002.1"/>
</dbReference>
<dbReference type="Proteomes" id="UP000624419">
    <property type="component" value="Unassembled WGS sequence"/>
</dbReference>
<dbReference type="EMBL" id="JABBXD010000002">
    <property type="protein sequence ID" value="MBD3585451.1"/>
    <property type="molecule type" value="Genomic_DNA"/>
</dbReference>
<organism evidence="12 13">
    <name type="scientific">Salinimonas profundi</name>
    <dbReference type="NCBI Taxonomy" id="2729140"/>
    <lineage>
        <taxon>Bacteria</taxon>
        <taxon>Pseudomonadati</taxon>
        <taxon>Pseudomonadota</taxon>
        <taxon>Gammaproteobacteria</taxon>
        <taxon>Alteromonadales</taxon>
        <taxon>Alteromonadaceae</taxon>
        <taxon>Alteromonas/Salinimonas group</taxon>
        <taxon>Salinimonas</taxon>
    </lineage>
</organism>
<evidence type="ECO:0000256" key="7">
    <source>
        <dbReference type="ARBA" id="ARBA00022605"/>
    </source>
</evidence>
<dbReference type="NCBIfam" id="NF002458">
    <property type="entry name" value="PRK01641.1"/>
    <property type="match status" value="1"/>
</dbReference>
<dbReference type="SUPFAM" id="SSF52016">
    <property type="entry name" value="LeuD/IlvD-like"/>
    <property type="match status" value="1"/>
</dbReference>
<proteinExistence type="inferred from homology"/>
<sequence>MSSQQGFTTHSGTACPLDQANVDTDQIIPKQFLTGVTRTGYGKHLFHDWRYLDLHEQQPNPDFVLNNANYHGASILLTRENFGCGSSREHAPWALADFGFRAIIATSFADIFYGNCINNQLLPVTLEKPAIDTLFKQVEQAPQTLITIDLEAQTVSAGDTRWQFEIAEHHKHNLLKGLDAIGQTLEKQAAIEKYEQSQPQWL</sequence>
<keyword evidence="6 10" id="KW-0432">Leucine biosynthesis</keyword>
<dbReference type="InterPro" id="IPR000573">
    <property type="entry name" value="AconitaseA/IPMdHydase_ssu_swvl"/>
</dbReference>
<dbReference type="GO" id="GO:0003861">
    <property type="term" value="F:3-isopropylmalate dehydratase activity"/>
    <property type="evidence" value="ECO:0007669"/>
    <property type="project" value="UniProtKB-EC"/>
</dbReference>
<comment type="caution">
    <text evidence="12">The sequence shown here is derived from an EMBL/GenBank/DDBJ whole genome shotgun (WGS) entry which is preliminary data.</text>
</comment>
<gene>
    <name evidence="10 12" type="primary">leuD</name>
    <name evidence="12" type="ORF">HHX48_06880</name>
</gene>
<evidence type="ECO:0000256" key="2">
    <source>
        <dbReference type="ARBA" id="ARBA00002695"/>
    </source>
</evidence>
<dbReference type="InterPro" id="IPR015928">
    <property type="entry name" value="Aconitase/3IPM_dehydase_swvl"/>
</dbReference>
<comment type="pathway">
    <text evidence="3 10">Amino-acid biosynthesis; L-leucine biosynthesis; L-leucine from 3-methyl-2-oxobutanoate: step 2/4.</text>
</comment>
<keyword evidence="8 10" id="KW-0456">Lyase</keyword>
<dbReference type="Pfam" id="PF00694">
    <property type="entry name" value="Aconitase_C"/>
    <property type="match status" value="1"/>
</dbReference>
<evidence type="ECO:0000313" key="12">
    <source>
        <dbReference type="EMBL" id="MBD3585451.1"/>
    </source>
</evidence>
<dbReference type="InterPro" id="IPR004431">
    <property type="entry name" value="3-IsopropMal_deHydase_ssu"/>
</dbReference>
<protein>
    <recommendedName>
        <fullName evidence="10">3-isopropylmalate dehydratase small subunit</fullName>
        <ecNumber evidence="10">4.2.1.33</ecNumber>
    </recommendedName>
    <alternativeName>
        <fullName evidence="10">Alpha-IPM isomerase</fullName>
        <shortName evidence="10">IPMI</shortName>
    </alternativeName>
    <alternativeName>
        <fullName evidence="10">Isopropylmalate isomerase</fullName>
    </alternativeName>
</protein>
<dbReference type="PANTHER" id="PTHR43345">
    <property type="entry name" value="3-ISOPROPYLMALATE DEHYDRATASE SMALL SUBUNIT 2-RELATED-RELATED"/>
    <property type="match status" value="1"/>
</dbReference>
<comment type="similarity">
    <text evidence="4 10">Belongs to the LeuD family. LeuD type 1 subfamily.</text>
</comment>
<evidence type="ECO:0000256" key="9">
    <source>
        <dbReference type="ARBA" id="ARBA00023304"/>
    </source>
</evidence>
<dbReference type="InterPro" id="IPR033940">
    <property type="entry name" value="IPMI_Swivel"/>
</dbReference>
<comment type="function">
    <text evidence="2 10">Catalyzes the isomerization between 2-isopropylmalate and 3-isopropylmalate, via the formation of 2-isopropylmaleate.</text>
</comment>
<comment type="subunit">
    <text evidence="5 10">Heterodimer of LeuC and LeuD.</text>
</comment>
<evidence type="ECO:0000259" key="11">
    <source>
        <dbReference type="Pfam" id="PF00694"/>
    </source>
</evidence>
<dbReference type="CDD" id="cd01577">
    <property type="entry name" value="IPMI_Swivel"/>
    <property type="match status" value="1"/>
</dbReference>
<evidence type="ECO:0000256" key="4">
    <source>
        <dbReference type="ARBA" id="ARBA00009845"/>
    </source>
</evidence>
<evidence type="ECO:0000313" key="13">
    <source>
        <dbReference type="Proteomes" id="UP000624419"/>
    </source>
</evidence>
<accession>A0ABR8LGR9</accession>
<name>A0ABR8LGR9_9ALTE</name>
<evidence type="ECO:0000256" key="5">
    <source>
        <dbReference type="ARBA" id="ARBA00011271"/>
    </source>
</evidence>
<keyword evidence="9 10" id="KW-0100">Branched-chain amino acid biosynthesis</keyword>
<keyword evidence="13" id="KW-1185">Reference proteome</keyword>
<evidence type="ECO:0000256" key="1">
    <source>
        <dbReference type="ARBA" id="ARBA00000491"/>
    </source>
</evidence>
<evidence type="ECO:0000256" key="10">
    <source>
        <dbReference type="HAMAP-Rule" id="MF_01031"/>
    </source>
</evidence>